<keyword evidence="6 14" id="KW-0812">Transmembrane</keyword>
<evidence type="ECO:0000256" key="5">
    <source>
        <dbReference type="ARBA" id="ARBA00022475"/>
    </source>
</evidence>
<evidence type="ECO:0000256" key="6">
    <source>
        <dbReference type="ARBA" id="ARBA00022692"/>
    </source>
</evidence>
<evidence type="ECO:0000256" key="12">
    <source>
        <dbReference type="ARBA" id="ARBA00032932"/>
    </source>
</evidence>
<keyword evidence="14" id="KW-0961">Cell wall biogenesis/degradation</keyword>
<dbReference type="HOGENOM" id="CLU_060296_2_0_12"/>
<keyword evidence="9 14" id="KW-0472">Membrane</keyword>
<comment type="subcellular location">
    <subcellularLocation>
        <location evidence="14">Cell inner membrane</location>
        <topology evidence="14">Multi-pass membrane protein</topology>
    </subcellularLocation>
    <subcellularLocation>
        <location evidence="1">Cell membrane</location>
        <topology evidence="1">Multi-pass membrane protein</topology>
    </subcellularLocation>
</comment>
<evidence type="ECO:0000256" key="11">
    <source>
        <dbReference type="ARBA" id="ARBA00032707"/>
    </source>
</evidence>
<dbReference type="GO" id="GO:0071555">
    <property type="term" value="P:cell wall organization"/>
    <property type="evidence" value="ECO:0007669"/>
    <property type="project" value="UniProtKB-KW"/>
</dbReference>
<keyword evidence="10 14" id="KW-0046">Antibiotic resistance</keyword>
<keyword evidence="17" id="KW-1185">Reference proteome</keyword>
<evidence type="ECO:0000313" key="17">
    <source>
        <dbReference type="Proteomes" id="UP000006048"/>
    </source>
</evidence>
<comment type="catalytic activity">
    <reaction evidence="13 14">
        <text>di-trans,octa-cis-undecaprenyl diphosphate + H2O = di-trans,octa-cis-undecaprenyl phosphate + phosphate + H(+)</text>
        <dbReference type="Rhea" id="RHEA:28094"/>
        <dbReference type="ChEBI" id="CHEBI:15377"/>
        <dbReference type="ChEBI" id="CHEBI:15378"/>
        <dbReference type="ChEBI" id="CHEBI:43474"/>
        <dbReference type="ChEBI" id="CHEBI:58405"/>
        <dbReference type="ChEBI" id="CHEBI:60392"/>
        <dbReference type="EC" id="3.6.1.27"/>
    </reaction>
</comment>
<dbReference type="STRING" id="869212.Turpa_1939"/>
<keyword evidence="8 14" id="KW-1133">Transmembrane helix</keyword>
<keyword evidence="7 14" id="KW-0378">Hydrolase</keyword>
<evidence type="ECO:0000256" key="2">
    <source>
        <dbReference type="ARBA" id="ARBA00010621"/>
    </source>
</evidence>
<gene>
    <name evidence="14" type="primary">uppP</name>
    <name evidence="16" type="ordered locus">Turpa_1939</name>
</gene>
<reference evidence="16 17" key="1">
    <citation type="submission" date="2012-06" db="EMBL/GenBank/DDBJ databases">
        <title>The complete chromosome of genome of Turneriella parva DSM 21527.</title>
        <authorList>
            <consortium name="US DOE Joint Genome Institute (JGI-PGF)"/>
            <person name="Lucas S."/>
            <person name="Han J."/>
            <person name="Lapidus A."/>
            <person name="Bruce D."/>
            <person name="Goodwin L."/>
            <person name="Pitluck S."/>
            <person name="Peters L."/>
            <person name="Kyrpides N."/>
            <person name="Mavromatis K."/>
            <person name="Ivanova N."/>
            <person name="Mikhailova N."/>
            <person name="Chertkov O."/>
            <person name="Detter J.C."/>
            <person name="Tapia R."/>
            <person name="Han C."/>
            <person name="Land M."/>
            <person name="Hauser L."/>
            <person name="Markowitz V."/>
            <person name="Cheng J.-F."/>
            <person name="Hugenholtz P."/>
            <person name="Woyke T."/>
            <person name="Wu D."/>
            <person name="Gronow S."/>
            <person name="Wellnitz S."/>
            <person name="Brambilla E."/>
            <person name="Klenk H.-P."/>
            <person name="Eisen J.A."/>
        </authorList>
    </citation>
    <scope>NUCLEOTIDE SEQUENCE [LARGE SCALE GENOMIC DNA]</scope>
    <source>
        <strain evidence="17">ATCC BAA-1111 / DSM 21527 / NCTC 11395 / H</strain>
    </source>
</reference>
<evidence type="ECO:0000256" key="15">
    <source>
        <dbReference type="SAM" id="MobiDB-lite"/>
    </source>
</evidence>
<keyword evidence="5 14" id="KW-1003">Cell membrane</keyword>
<comment type="miscellaneous">
    <text evidence="14">Bacitracin is thought to be involved in the inhibition of peptidoglycan synthesis by sequestering undecaprenyl diphosphate, thereby reducing the pool of lipid carrier available.</text>
</comment>
<dbReference type="AlphaFoldDB" id="I4B5M9"/>
<dbReference type="PANTHER" id="PTHR30622:SF3">
    <property type="entry name" value="UNDECAPRENYL-DIPHOSPHATASE"/>
    <property type="match status" value="1"/>
</dbReference>
<evidence type="ECO:0000256" key="13">
    <source>
        <dbReference type="ARBA" id="ARBA00047594"/>
    </source>
</evidence>
<dbReference type="PANTHER" id="PTHR30622">
    <property type="entry name" value="UNDECAPRENYL-DIPHOSPHATASE"/>
    <property type="match status" value="1"/>
</dbReference>
<protein>
    <recommendedName>
        <fullName evidence="4 14">Undecaprenyl-diphosphatase</fullName>
        <ecNumber evidence="3 14">3.6.1.27</ecNumber>
    </recommendedName>
    <alternativeName>
        <fullName evidence="12 14">Bacitracin resistance protein</fullName>
    </alternativeName>
    <alternativeName>
        <fullName evidence="11 14">Undecaprenyl pyrophosphate phosphatase</fullName>
    </alternativeName>
</protein>
<accession>I4B5M9</accession>
<dbReference type="GO" id="GO:0005886">
    <property type="term" value="C:plasma membrane"/>
    <property type="evidence" value="ECO:0007669"/>
    <property type="project" value="UniProtKB-SubCell"/>
</dbReference>
<feature type="transmembrane region" description="Helical" evidence="14">
    <location>
        <begin position="254"/>
        <end position="275"/>
    </location>
</feature>
<feature type="transmembrane region" description="Helical" evidence="14">
    <location>
        <begin position="196"/>
        <end position="214"/>
    </location>
</feature>
<comment type="similarity">
    <text evidence="2 14">Belongs to the UppP family.</text>
</comment>
<comment type="function">
    <text evidence="14">Catalyzes the dephosphorylation of undecaprenyl diphosphate (UPP). Confers resistance to bacitracin.</text>
</comment>
<dbReference type="PATRIC" id="fig|869212.3.peg.1942"/>
<proteinExistence type="inferred from homology"/>
<dbReference type="EC" id="3.6.1.27" evidence="3 14"/>
<dbReference type="OrthoDB" id="9808289at2"/>
<evidence type="ECO:0000313" key="16">
    <source>
        <dbReference type="EMBL" id="AFM12586.1"/>
    </source>
</evidence>
<evidence type="ECO:0000256" key="3">
    <source>
        <dbReference type="ARBA" id="ARBA00012374"/>
    </source>
</evidence>
<organism evidence="16 17">
    <name type="scientific">Turneriella parva (strain ATCC BAA-1111 / DSM 21527 / NCTC 11395 / H)</name>
    <name type="common">Leptospira parva</name>
    <dbReference type="NCBI Taxonomy" id="869212"/>
    <lineage>
        <taxon>Bacteria</taxon>
        <taxon>Pseudomonadati</taxon>
        <taxon>Spirochaetota</taxon>
        <taxon>Spirochaetia</taxon>
        <taxon>Leptospirales</taxon>
        <taxon>Leptospiraceae</taxon>
        <taxon>Turneriella</taxon>
    </lineage>
</organism>
<feature type="region of interest" description="Disordered" evidence="15">
    <location>
        <begin position="129"/>
        <end position="149"/>
    </location>
</feature>
<dbReference type="InterPro" id="IPR003824">
    <property type="entry name" value="UppP"/>
</dbReference>
<feature type="compositionally biased region" description="Basic and acidic residues" evidence="15">
    <location>
        <begin position="129"/>
        <end position="144"/>
    </location>
</feature>
<evidence type="ECO:0000256" key="8">
    <source>
        <dbReference type="ARBA" id="ARBA00022989"/>
    </source>
</evidence>
<keyword evidence="14" id="KW-0133">Cell shape</keyword>
<dbReference type="KEGG" id="tpx:Turpa_1939"/>
<dbReference type="Proteomes" id="UP000006048">
    <property type="component" value="Chromosome"/>
</dbReference>
<feature type="transmembrane region" description="Helical" evidence="14">
    <location>
        <begin position="95"/>
        <end position="116"/>
    </location>
</feature>
<dbReference type="EMBL" id="CP002959">
    <property type="protein sequence ID" value="AFM12586.1"/>
    <property type="molecule type" value="Genomic_DNA"/>
</dbReference>
<dbReference type="GO" id="GO:0009252">
    <property type="term" value="P:peptidoglycan biosynthetic process"/>
    <property type="evidence" value="ECO:0007669"/>
    <property type="project" value="UniProtKB-KW"/>
</dbReference>
<evidence type="ECO:0000256" key="7">
    <source>
        <dbReference type="ARBA" id="ARBA00022801"/>
    </source>
</evidence>
<dbReference type="GO" id="GO:0050380">
    <property type="term" value="F:undecaprenyl-diphosphatase activity"/>
    <property type="evidence" value="ECO:0007669"/>
    <property type="project" value="UniProtKB-UniRule"/>
</dbReference>
<feature type="transmembrane region" description="Helical" evidence="14">
    <location>
        <begin position="70"/>
        <end position="89"/>
    </location>
</feature>
<evidence type="ECO:0000256" key="1">
    <source>
        <dbReference type="ARBA" id="ARBA00004651"/>
    </source>
</evidence>
<keyword evidence="14" id="KW-0573">Peptidoglycan synthesis</keyword>
<dbReference type="GO" id="GO:0046677">
    <property type="term" value="P:response to antibiotic"/>
    <property type="evidence" value="ECO:0007669"/>
    <property type="project" value="UniProtKB-UniRule"/>
</dbReference>
<evidence type="ECO:0000256" key="9">
    <source>
        <dbReference type="ARBA" id="ARBA00023136"/>
    </source>
</evidence>
<evidence type="ECO:0000256" key="10">
    <source>
        <dbReference type="ARBA" id="ARBA00023251"/>
    </source>
</evidence>
<name>I4B5M9_TURPD</name>
<feature type="transmembrane region" description="Helical" evidence="14">
    <location>
        <begin position="43"/>
        <end position="61"/>
    </location>
</feature>
<dbReference type="HAMAP" id="MF_01006">
    <property type="entry name" value="Undec_diphosphatase"/>
    <property type="match status" value="1"/>
</dbReference>
<evidence type="ECO:0000256" key="4">
    <source>
        <dbReference type="ARBA" id="ARBA00021581"/>
    </source>
</evidence>
<feature type="transmembrane region" description="Helical" evidence="14">
    <location>
        <begin position="226"/>
        <end position="247"/>
    </location>
</feature>
<sequence>MTPWQAATLGIIEGLTEFLPVSSTGHMILASALMEIKGDFVKTFEIAIQLGAIAAVFALYVRRFLKEPRLYFILAVAFIPTGIAGLAVYKYIKALLFNPVSVSVALIAGGVVLLFFDRLIARRHALQPAHDHGSTKHQNRRPETGHTTGDVGITPKTAFVIGIFQTLSLVPGVSRAAATIGGGLVMGLNRVRAVEFSFLLAVPTMVVATAYDLFKQRETLNAAHLDLLAIGAVVAFAFALLAVRFFVGFISKRGFFVFGVYRIIAGVIFLIYFWGRSF</sequence>
<dbReference type="RefSeq" id="WP_014803093.1">
    <property type="nucleotide sequence ID" value="NC_018020.1"/>
</dbReference>
<keyword evidence="14" id="KW-0997">Cell inner membrane</keyword>
<dbReference type="Pfam" id="PF02673">
    <property type="entry name" value="BacA"/>
    <property type="match status" value="1"/>
</dbReference>
<dbReference type="GO" id="GO:0008360">
    <property type="term" value="P:regulation of cell shape"/>
    <property type="evidence" value="ECO:0007669"/>
    <property type="project" value="UniProtKB-KW"/>
</dbReference>
<evidence type="ECO:0000256" key="14">
    <source>
        <dbReference type="HAMAP-Rule" id="MF_01006"/>
    </source>
</evidence>